<dbReference type="AlphaFoldDB" id="Q471G3"/>
<dbReference type="KEGG" id="reu:Reut_A1604"/>
<organism evidence="1">
    <name type="scientific">Cupriavidus pinatubonensis (strain JMP 134 / LMG 1197)</name>
    <name type="common">Cupriavidus necator (strain JMP 134)</name>
    <dbReference type="NCBI Taxonomy" id="264198"/>
    <lineage>
        <taxon>Bacteria</taxon>
        <taxon>Pseudomonadati</taxon>
        <taxon>Pseudomonadota</taxon>
        <taxon>Betaproteobacteria</taxon>
        <taxon>Burkholderiales</taxon>
        <taxon>Burkholderiaceae</taxon>
        <taxon>Cupriavidus</taxon>
    </lineage>
</organism>
<protein>
    <recommendedName>
        <fullName evidence="2">Alpha/beta hydrolase</fullName>
    </recommendedName>
</protein>
<dbReference type="InterPro" id="IPR010662">
    <property type="entry name" value="RBBP9/YdeN"/>
</dbReference>
<dbReference type="ESTHER" id="cuppj-q471g3">
    <property type="family name" value="Hydrolase_RBBP9_YdeN"/>
</dbReference>
<dbReference type="GO" id="GO:0016787">
    <property type="term" value="F:hydrolase activity"/>
    <property type="evidence" value="ECO:0007669"/>
    <property type="project" value="InterPro"/>
</dbReference>
<evidence type="ECO:0000313" key="1">
    <source>
        <dbReference type="EMBL" id="AAZ60970.1"/>
    </source>
</evidence>
<evidence type="ECO:0008006" key="2">
    <source>
        <dbReference type="Google" id="ProtNLM"/>
    </source>
</evidence>
<reference evidence="1" key="1">
    <citation type="submission" date="2005-08" db="EMBL/GenBank/DDBJ databases">
        <title>Complete sequence of Chromosome1 of Ralstonia eutropha JMP134.</title>
        <authorList>
            <person name="Copeland A."/>
            <person name="Lucas S."/>
            <person name="Lapidus A."/>
            <person name="Barry K."/>
            <person name="Detter J.C."/>
            <person name="Glavina T."/>
            <person name="Hammon N."/>
            <person name="Israni S."/>
            <person name="Pitluck S."/>
            <person name="Goltsman E."/>
            <person name="Martinez M."/>
            <person name="Schmutz J."/>
            <person name="Larimer F."/>
            <person name="Land M."/>
            <person name="Lykidis A."/>
            <person name="Richardson P."/>
        </authorList>
    </citation>
    <scope>NUCLEOTIDE SEQUENCE</scope>
    <source>
        <strain evidence="1">JMP134</strain>
    </source>
</reference>
<sequence length="189" mass="20738">MTSGNQPTVVIVPGFRDHMPEHWQSLLAERLEQQGRAVRIVPQIDHDKRLRRARVENLERVVSSISGPAILVGHSVGCLITVHWAQKTQCAVHGVLLAAPADFDSPLPPGYAVPQTLADEGWTPIPRRPLKFPSIVVASRNDPLGKFERIREMAQAWGSRFVDAGEVGHLGPADGFGTWPLAEALVQEL</sequence>
<proteinExistence type="predicted"/>
<accession>Q471G3</accession>
<dbReference type="EMBL" id="CP000090">
    <property type="protein sequence ID" value="AAZ60970.1"/>
    <property type="molecule type" value="Genomic_DNA"/>
</dbReference>
<gene>
    <name evidence="1" type="ordered locus">Reut_A1604</name>
</gene>
<dbReference type="Pfam" id="PF06821">
    <property type="entry name" value="Ser_hydrolase"/>
    <property type="match status" value="1"/>
</dbReference>
<dbReference type="OrthoDB" id="9804993at2"/>
<dbReference type="InterPro" id="IPR029058">
    <property type="entry name" value="AB_hydrolase_fold"/>
</dbReference>
<dbReference type="SUPFAM" id="SSF53474">
    <property type="entry name" value="alpha/beta-Hydrolases"/>
    <property type="match status" value="1"/>
</dbReference>
<dbReference type="STRING" id="264198.Reut_A1604"/>
<dbReference type="HOGENOM" id="CLU_088863_2_2_4"/>
<dbReference type="Gene3D" id="3.40.50.1820">
    <property type="entry name" value="alpha/beta hydrolase"/>
    <property type="match status" value="1"/>
</dbReference>
<dbReference type="eggNOG" id="COG3545">
    <property type="taxonomic scope" value="Bacteria"/>
</dbReference>
<name>Q471G3_CUPPJ</name>